<evidence type="ECO:0000256" key="1">
    <source>
        <dbReference type="ARBA" id="ARBA00022860"/>
    </source>
</evidence>
<reference evidence="6 7" key="1">
    <citation type="submission" date="2019-05" db="EMBL/GenBank/DDBJ databases">
        <title>Mikania micrantha, genome provides insights into the molecular mechanism of rapid growth.</title>
        <authorList>
            <person name="Liu B."/>
        </authorList>
    </citation>
    <scope>NUCLEOTIDE SEQUENCE [LARGE SCALE GENOMIC DNA]</scope>
    <source>
        <strain evidence="6">NLD-2019</strain>
        <tissue evidence="6">Leaf</tissue>
    </source>
</reference>
<sequence length="560" mass="63429">MMGSENEWKDTTILKKNSINGKPPLKDFDDDSMVISSPVPIHAGGEHTELEKAACINLTRDTIDVVRSNLGPRAINENEFIKLEQVATMVQAAIRGYMARRAFLALKGITRLQAQIRGHLVRRQAVATLSCMHAIVKFQALTRGVIVRLSADNHHVFQKHTPGELVVTNFCFTNLQFPLLLLINCFFYLIRRHYILVASSHTVMPLSIQYDTAEPNSVTNWLERWSASLFWELPPKPKKNPDTKPKRQQMKLQHENTELGRPKRSARRVSAPDLECRLVNSSENEKPKPTLRKVSSQQMESVQEQSYSELEKVKLSLRKISVSTFGPPEKTEIVTKKLEISLDKASESPDIYASDQGTVQLIEKVNEINKVMPVLPLPEQLPIPSLEEDKVKPHNVLQNDHHSAKTEPPEINDKVCNYSKENQKTRRRKSFPVKEEHQPENVLQSVPALPSYMAATESAKAKLRAYTMEDNAENGFVRRHSLPSSTGKLSLQSPRVQKPLQANVKGWTKSNKSQISARDDKMLQTGWKRPFAPTPFLLPAPRWPVWPAASGYTVTNKPYL</sequence>
<dbReference type="CDD" id="cd23767">
    <property type="entry name" value="IQCD"/>
    <property type="match status" value="1"/>
</dbReference>
<evidence type="ECO:0000313" key="6">
    <source>
        <dbReference type="EMBL" id="KAD7478651.1"/>
    </source>
</evidence>
<evidence type="ECO:0000256" key="4">
    <source>
        <dbReference type="SAM" id="MobiDB-lite"/>
    </source>
</evidence>
<comment type="caution">
    <text evidence="6">The sequence shown here is derived from an EMBL/GenBank/DDBJ whole genome shotgun (WGS) entry which is preliminary data.</text>
</comment>
<dbReference type="Proteomes" id="UP000326396">
    <property type="component" value="Linkage Group LG1"/>
</dbReference>
<protein>
    <recommendedName>
        <fullName evidence="5">DUF4005 domain-containing protein</fullName>
    </recommendedName>
</protein>
<keyword evidence="7" id="KW-1185">Reference proteome</keyword>
<feature type="region of interest" description="Disordered" evidence="4">
    <location>
        <begin position="279"/>
        <end position="298"/>
    </location>
</feature>
<accession>A0A5N6Q3W1</accession>
<feature type="region of interest" description="Disordered" evidence="4">
    <location>
        <begin position="233"/>
        <end position="272"/>
    </location>
</feature>
<dbReference type="OrthoDB" id="1101566at2759"/>
<dbReference type="AlphaFoldDB" id="A0A5N6Q3W1"/>
<comment type="similarity">
    <text evidence="2">Belongs to the IQD family.</text>
</comment>
<dbReference type="GO" id="GO:0005516">
    <property type="term" value="F:calmodulin binding"/>
    <property type="evidence" value="ECO:0007669"/>
    <property type="project" value="UniProtKB-KW"/>
</dbReference>
<dbReference type="EMBL" id="SZYD01000001">
    <property type="protein sequence ID" value="KAD7478651.1"/>
    <property type="molecule type" value="Genomic_DNA"/>
</dbReference>
<comment type="subunit">
    <text evidence="3">Binds to multiple calmodulin (CaM) in the presence of Ca(2+) and CaM-like proteins.</text>
</comment>
<evidence type="ECO:0000256" key="2">
    <source>
        <dbReference type="ARBA" id="ARBA00024341"/>
    </source>
</evidence>
<dbReference type="Pfam" id="PF13178">
    <property type="entry name" value="DUF4005"/>
    <property type="match status" value="1"/>
</dbReference>
<dbReference type="Gene3D" id="1.20.5.190">
    <property type="match status" value="1"/>
</dbReference>
<feature type="compositionally biased region" description="Basic and acidic residues" evidence="4">
    <location>
        <begin position="252"/>
        <end position="261"/>
    </location>
</feature>
<feature type="region of interest" description="Disordered" evidence="4">
    <location>
        <begin position="420"/>
        <end position="442"/>
    </location>
</feature>
<dbReference type="InterPro" id="IPR025064">
    <property type="entry name" value="DUF4005"/>
</dbReference>
<dbReference type="PROSITE" id="PS50096">
    <property type="entry name" value="IQ"/>
    <property type="match status" value="3"/>
</dbReference>
<dbReference type="InterPro" id="IPR000048">
    <property type="entry name" value="IQ_motif_EF-hand-BS"/>
</dbReference>
<evidence type="ECO:0000256" key="3">
    <source>
        <dbReference type="ARBA" id="ARBA00024378"/>
    </source>
</evidence>
<gene>
    <name evidence="6" type="ORF">E3N88_01787</name>
</gene>
<organism evidence="6 7">
    <name type="scientific">Mikania micrantha</name>
    <name type="common">bitter vine</name>
    <dbReference type="NCBI Taxonomy" id="192012"/>
    <lineage>
        <taxon>Eukaryota</taxon>
        <taxon>Viridiplantae</taxon>
        <taxon>Streptophyta</taxon>
        <taxon>Embryophyta</taxon>
        <taxon>Tracheophyta</taxon>
        <taxon>Spermatophyta</taxon>
        <taxon>Magnoliopsida</taxon>
        <taxon>eudicotyledons</taxon>
        <taxon>Gunneridae</taxon>
        <taxon>Pentapetalae</taxon>
        <taxon>asterids</taxon>
        <taxon>campanulids</taxon>
        <taxon>Asterales</taxon>
        <taxon>Asteraceae</taxon>
        <taxon>Asteroideae</taxon>
        <taxon>Heliantheae alliance</taxon>
        <taxon>Eupatorieae</taxon>
        <taxon>Mikania</taxon>
    </lineage>
</organism>
<keyword evidence="1" id="KW-0112">Calmodulin-binding</keyword>
<proteinExistence type="inferred from homology"/>
<dbReference type="Pfam" id="PF00612">
    <property type="entry name" value="IQ"/>
    <property type="match status" value="2"/>
</dbReference>
<dbReference type="PANTHER" id="PTHR32295">
    <property type="entry name" value="IQ-DOMAIN 5-RELATED"/>
    <property type="match status" value="1"/>
</dbReference>
<evidence type="ECO:0000313" key="7">
    <source>
        <dbReference type="Proteomes" id="UP000326396"/>
    </source>
</evidence>
<dbReference type="SMART" id="SM00015">
    <property type="entry name" value="IQ"/>
    <property type="match status" value="2"/>
</dbReference>
<dbReference type="PANTHER" id="PTHR32295:SF222">
    <property type="entry name" value="IQ MOTIF, EF-HAND BINDING SITE-RELATED"/>
    <property type="match status" value="1"/>
</dbReference>
<name>A0A5N6Q3W1_9ASTR</name>
<evidence type="ECO:0000259" key="5">
    <source>
        <dbReference type="Pfam" id="PF13178"/>
    </source>
</evidence>
<feature type="domain" description="DUF4005" evidence="5">
    <location>
        <begin position="438"/>
        <end position="483"/>
    </location>
</feature>